<name>A0A061DBY5_BABBI</name>
<organism evidence="1 2">
    <name type="scientific">Babesia bigemina</name>
    <dbReference type="NCBI Taxonomy" id="5866"/>
    <lineage>
        <taxon>Eukaryota</taxon>
        <taxon>Sar</taxon>
        <taxon>Alveolata</taxon>
        <taxon>Apicomplexa</taxon>
        <taxon>Aconoidasida</taxon>
        <taxon>Piroplasmida</taxon>
        <taxon>Babesiidae</taxon>
        <taxon>Babesia</taxon>
    </lineage>
</organism>
<keyword evidence="2" id="KW-1185">Reference proteome</keyword>
<dbReference type="RefSeq" id="XP_012768590.1">
    <property type="nucleotide sequence ID" value="XM_012913136.1"/>
</dbReference>
<accession>A0A061DBY5</accession>
<dbReference type="VEuPathDB" id="PiroplasmaDB:BBBOND_0303080"/>
<dbReference type="AlphaFoldDB" id="A0A061DBY5"/>
<protein>
    <submittedName>
        <fullName evidence="1">Uncharacterized protein</fullName>
    </submittedName>
</protein>
<dbReference type="KEGG" id="bbig:BBBOND_0303080"/>
<gene>
    <name evidence="1" type="ORF">BBBOND_0303080</name>
</gene>
<sequence length="91" mass="10084">MAERAPNLSATRQLKALKRFEHAIREALHLERKAQRRSRGTCNTLALNESAVIAVALVTLNFATTYQVVTSLMQGTEHHHEAAGEVVVDFS</sequence>
<dbReference type="EMBL" id="LK391709">
    <property type="protein sequence ID" value="CDR96404.1"/>
    <property type="molecule type" value="Genomic_DNA"/>
</dbReference>
<evidence type="ECO:0000313" key="1">
    <source>
        <dbReference type="EMBL" id="CDR96404.1"/>
    </source>
</evidence>
<evidence type="ECO:0000313" key="2">
    <source>
        <dbReference type="Proteomes" id="UP000033188"/>
    </source>
</evidence>
<reference evidence="2" key="1">
    <citation type="journal article" date="2014" name="Nucleic Acids Res.">
        <title>The evolutionary dynamics of variant antigen genes in Babesia reveal a history of genomic innovation underlying host-parasite interaction.</title>
        <authorList>
            <person name="Jackson A.P."/>
            <person name="Otto T.D."/>
            <person name="Darby A."/>
            <person name="Ramaprasad A."/>
            <person name="Xia D."/>
            <person name="Echaide I.E."/>
            <person name="Farber M."/>
            <person name="Gahlot S."/>
            <person name="Gamble J."/>
            <person name="Gupta D."/>
            <person name="Gupta Y."/>
            <person name="Jackson L."/>
            <person name="Malandrin L."/>
            <person name="Malas T.B."/>
            <person name="Moussa E."/>
            <person name="Nair M."/>
            <person name="Reid A.J."/>
            <person name="Sanders M."/>
            <person name="Sharma J."/>
            <person name="Tracey A."/>
            <person name="Quail M.A."/>
            <person name="Weir W."/>
            <person name="Wastling J.M."/>
            <person name="Hall N."/>
            <person name="Willadsen P."/>
            <person name="Lingelbach K."/>
            <person name="Shiels B."/>
            <person name="Tait A."/>
            <person name="Berriman M."/>
            <person name="Allred D.R."/>
            <person name="Pain A."/>
        </authorList>
    </citation>
    <scope>NUCLEOTIDE SEQUENCE [LARGE SCALE GENOMIC DNA]</scope>
    <source>
        <strain evidence="2">Bond</strain>
    </source>
</reference>
<dbReference type="GeneID" id="24564945"/>
<dbReference type="Proteomes" id="UP000033188">
    <property type="component" value="Chromosome 3"/>
</dbReference>
<proteinExistence type="predicted"/>